<dbReference type="Gene3D" id="3.40.630.190">
    <property type="entry name" value="LCP protein"/>
    <property type="match status" value="1"/>
</dbReference>
<evidence type="ECO:0000256" key="1">
    <source>
        <dbReference type="ARBA" id="ARBA00004401"/>
    </source>
</evidence>
<dbReference type="NCBIfam" id="TIGR00350">
    <property type="entry name" value="lytR_cpsA_psr"/>
    <property type="match status" value="1"/>
</dbReference>
<reference evidence="13 14" key="1">
    <citation type="journal article" date="2018" name="Int. J. Food Microbiol.">
        <title>Growth of Carnobacterium spp. isolated from chilled vacuum-packaged meat under relevant acidic conditions.</title>
        <authorList>
            <person name="Zhang P."/>
            <person name="Badoni M."/>
            <person name="Ganzle M."/>
            <person name="Yang X."/>
        </authorList>
    </citation>
    <scope>NUCLEOTIDE SEQUENCE [LARGE SCALE GENOMIC DNA]</scope>
    <source>
        <strain evidence="13 14">B2</strain>
    </source>
</reference>
<keyword evidence="6" id="KW-1133">Transmembrane helix</keyword>
<evidence type="ECO:0000256" key="2">
    <source>
        <dbReference type="ARBA" id="ARBA00006068"/>
    </source>
</evidence>
<protein>
    <recommendedName>
        <fullName evidence="11">Regulatory protein MsrR</fullName>
    </recommendedName>
</protein>
<keyword evidence="8" id="KW-0472">Membrane</keyword>
<evidence type="ECO:0000256" key="8">
    <source>
        <dbReference type="ARBA" id="ARBA00023136"/>
    </source>
</evidence>
<dbReference type="EMBL" id="NRPP01000017">
    <property type="protein sequence ID" value="TFJ24965.1"/>
    <property type="molecule type" value="Genomic_DNA"/>
</dbReference>
<organism evidence="13 14">
    <name type="scientific">Carnobacterium divergens</name>
    <name type="common">Lactobacillus divergens</name>
    <dbReference type="NCBI Taxonomy" id="2748"/>
    <lineage>
        <taxon>Bacteria</taxon>
        <taxon>Bacillati</taxon>
        <taxon>Bacillota</taxon>
        <taxon>Bacilli</taxon>
        <taxon>Lactobacillales</taxon>
        <taxon>Carnobacteriaceae</taxon>
        <taxon>Carnobacterium</taxon>
    </lineage>
</organism>
<comment type="similarity">
    <text evidence="2">Belongs to the LytR/CpsA/Psr (LCP) family.</text>
</comment>
<accession>A0A5F0MC31</accession>
<evidence type="ECO:0000256" key="4">
    <source>
        <dbReference type="ARBA" id="ARBA00022692"/>
    </source>
</evidence>
<keyword evidence="9" id="KW-0804">Transcription</keyword>
<evidence type="ECO:0000256" key="7">
    <source>
        <dbReference type="ARBA" id="ARBA00023015"/>
    </source>
</evidence>
<feature type="domain" description="Cell envelope-related transcriptional attenuator" evidence="12">
    <location>
        <begin position="82"/>
        <end position="224"/>
    </location>
</feature>
<proteinExistence type="inferred from homology"/>
<evidence type="ECO:0000256" key="9">
    <source>
        <dbReference type="ARBA" id="ARBA00023163"/>
    </source>
</evidence>
<dbReference type="PANTHER" id="PTHR33392:SF8">
    <property type="entry name" value="REGULATORY PROTEIN MSRR"/>
    <property type="match status" value="1"/>
</dbReference>
<evidence type="ECO:0000259" key="12">
    <source>
        <dbReference type="Pfam" id="PF03816"/>
    </source>
</evidence>
<keyword evidence="5" id="KW-0735">Signal-anchor</keyword>
<comment type="caution">
    <text evidence="13">The sequence shown here is derived from an EMBL/GenBank/DDBJ whole genome shotgun (WGS) entry which is preliminary data.</text>
</comment>
<comment type="function">
    <text evidence="10">Involved in SarA attenuation. Affects resistance to oxacillin and teicoplanin, as well as the synthesis of virulence factors.</text>
</comment>
<name>A0A5F0MC31_CARDV</name>
<dbReference type="PANTHER" id="PTHR33392">
    <property type="entry name" value="POLYISOPRENYL-TEICHOIC ACID--PEPTIDOGLYCAN TEICHOIC ACID TRANSFERASE TAGU"/>
    <property type="match status" value="1"/>
</dbReference>
<evidence type="ECO:0000256" key="3">
    <source>
        <dbReference type="ARBA" id="ARBA00022475"/>
    </source>
</evidence>
<dbReference type="InterPro" id="IPR004474">
    <property type="entry name" value="LytR_CpsA_psr"/>
</dbReference>
<keyword evidence="3" id="KW-1003">Cell membrane</keyword>
<comment type="subcellular location">
    <subcellularLocation>
        <location evidence="1">Cell membrane</location>
        <topology evidence="1">Single-pass type II membrane protein</topology>
    </subcellularLocation>
</comment>
<evidence type="ECO:0000256" key="5">
    <source>
        <dbReference type="ARBA" id="ARBA00022968"/>
    </source>
</evidence>
<dbReference type="AlphaFoldDB" id="A0A5F0MC31"/>
<evidence type="ECO:0000313" key="13">
    <source>
        <dbReference type="EMBL" id="TFJ24965.1"/>
    </source>
</evidence>
<dbReference type="GO" id="GO:0005886">
    <property type="term" value="C:plasma membrane"/>
    <property type="evidence" value="ECO:0007669"/>
    <property type="project" value="UniProtKB-SubCell"/>
</dbReference>
<sequence length="309" mass="34557">MRNQHKKKRHIFRNSVLILLVLLIAGGGFAYASYRNSLKEARSDQNLPDKSDITFNGEKAEDLNDVNILFIGSDSRGDDQGRSDSLMIAHYDSKSKQPKLISLMRDMYVDIPGHDKDKINAAYSYGGPELLRKTISENFGIGIEYFVIVDFDSFPKIIDTLLPDGVQIDAEKDMSEYIEASIKKGPQKMDGETLLQYARFRHDAESDFGRVRRQQQVLNAVAEQGVKVTNLTKLPSVLGKIEGYSVTNLPSSLLLSAGTDFVLGKTKPIETLTLPVEGSWENGYYEHAGSVLEINTAKNKTELNKFLED</sequence>
<keyword evidence="7" id="KW-0805">Transcription regulation</keyword>
<evidence type="ECO:0000256" key="11">
    <source>
        <dbReference type="ARBA" id="ARBA00040752"/>
    </source>
</evidence>
<evidence type="ECO:0000256" key="10">
    <source>
        <dbReference type="ARBA" id="ARBA00037178"/>
    </source>
</evidence>
<dbReference type="InterPro" id="IPR050922">
    <property type="entry name" value="LytR/CpsA/Psr_CW_biosynth"/>
</dbReference>
<gene>
    <name evidence="13" type="ORF">CKN69_10095</name>
</gene>
<evidence type="ECO:0000313" key="14">
    <source>
        <dbReference type="Proteomes" id="UP000297938"/>
    </source>
</evidence>
<dbReference type="Pfam" id="PF03816">
    <property type="entry name" value="LytR_cpsA_psr"/>
    <property type="match status" value="1"/>
</dbReference>
<dbReference type="Proteomes" id="UP000297938">
    <property type="component" value="Unassembled WGS sequence"/>
</dbReference>
<evidence type="ECO:0000256" key="6">
    <source>
        <dbReference type="ARBA" id="ARBA00022989"/>
    </source>
</evidence>
<keyword evidence="4" id="KW-0812">Transmembrane</keyword>
<dbReference type="RefSeq" id="WP_074402743.1">
    <property type="nucleotide sequence ID" value="NZ_CBCPJW010000001.1"/>
</dbReference>